<feature type="compositionally biased region" description="Basic and acidic residues" evidence="7">
    <location>
        <begin position="138"/>
        <end position="160"/>
    </location>
</feature>
<evidence type="ECO:0000256" key="6">
    <source>
        <dbReference type="RuleBase" id="RU000682"/>
    </source>
</evidence>
<evidence type="ECO:0000256" key="7">
    <source>
        <dbReference type="SAM" id="MobiDB-lite"/>
    </source>
</evidence>
<feature type="region of interest" description="Disordered" evidence="7">
    <location>
        <begin position="128"/>
        <end position="186"/>
    </location>
</feature>
<evidence type="ECO:0000256" key="4">
    <source>
        <dbReference type="ARBA" id="ARBA00023242"/>
    </source>
</evidence>
<name>A0ABV0MLS8_9TELE</name>
<evidence type="ECO:0000256" key="2">
    <source>
        <dbReference type="ARBA" id="ARBA00023125"/>
    </source>
</evidence>
<dbReference type="CDD" id="cd00086">
    <property type="entry name" value="homeodomain"/>
    <property type="match status" value="2"/>
</dbReference>
<evidence type="ECO:0000259" key="8">
    <source>
        <dbReference type="PROSITE" id="PS50071"/>
    </source>
</evidence>
<organism evidence="9 10">
    <name type="scientific">Goodea atripinnis</name>
    <dbReference type="NCBI Taxonomy" id="208336"/>
    <lineage>
        <taxon>Eukaryota</taxon>
        <taxon>Metazoa</taxon>
        <taxon>Chordata</taxon>
        <taxon>Craniata</taxon>
        <taxon>Vertebrata</taxon>
        <taxon>Euteleostomi</taxon>
        <taxon>Actinopterygii</taxon>
        <taxon>Neopterygii</taxon>
        <taxon>Teleostei</taxon>
        <taxon>Neoteleostei</taxon>
        <taxon>Acanthomorphata</taxon>
        <taxon>Ovalentaria</taxon>
        <taxon>Atherinomorphae</taxon>
        <taxon>Cyprinodontiformes</taxon>
        <taxon>Goodeidae</taxon>
        <taxon>Goodea</taxon>
    </lineage>
</organism>
<evidence type="ECO:0000313" key="9">
    <source>
        <dbReference type="EMBL" id="MEQ2160050.1"/>
    </source>
</evidence>
<dbReference type="PROSITE" id="PS50071">
    <property type="entry name" value="HOMEOBOX_2"/>
    <property type="match status" value="2"/>
</dbReference>
<protein>
    <recommendedName>
        <fullName evidence="8">Homeobox domain-containing protein</fullName>
    </recommendedName>
</protein>
<keyword evidence="4 5" id="KW-0539">Nucleus</keyword>
<dbReference type="InterPro" id="IPR009057">
    <property type="entry name" value="Homeodomain-like_sf"/>
</dbReference>
<keyword evidence="3 5" id="KW-0371">Homeobox</keyword>
<feature type="domain" description="Homeobox" evidence="8">
    <location>
        <begin position="65"/>
        <end position="111"/>
    </location>
</feature>
<feature type="DNA-binding region" description="Homeobox" evidence="5">
    <location>
        <begin position="67"/>
        <end position="112"/>
    </location>
</feature>
<dbReference type="EMBL" id="JAHRIO010004388">
    <property type="protein sequence ID" value="MEQ2160050.1"/>
    <property type="molecule type" value="Genomic_DNA"/>
</dbReference>
<dbReference type="Gene3D" id="1.10.10.60">
    <property type="entry name" value="Homeodomain-like"/>
    <property type="match status" value="2"/>
</dbReference>
<reference evidence="9 10" key="1">
    <citation type="submission" date="2021-06" db="EMBL/GenBank/DDBJ databases">
        <authorList>
            <person name="Palmer J.M."/>
        </authorList>
    </citation>
    <scope>NUCLEOTIDE SEQUENCE [LARGE SCALE GENOMIC DNA]</scope>
    <source>
        <strain evidence="9 10">GA_2019</strain>
        <tissue evidence="9">Muscle</tissue>
    </source>
</reference>
<proteinExistence type="predicted"/>
<evidence type="ECO:0000256" key="3">
    <source>
        <dbReference type="ARBA" id="ARBA00023155"/>
    </source>
</evidence>
<gene>
    <name evidence="9" type="ORF">GOODEAATRI_029526</name>
</gene>
<dbReference type="Proteomes" id="UP001476798">
    <property type="component" value="Unassembled WGS sequence"/>
</dbReference>
<feature type="DNA-binding region" description="Homeobox" evidence="5">
    <location>
        <begin position="196"/>
        <end position="245"/>
    </location>
</feature>
<sequence>MRQLTDRMNITPTQKTPDALVGSQTSPGIRTPPWSGCICLPLLSENNRVLWVHVHEVNMQPDEVVDELDKAFGRFPYLTHKQTAALVQRCSLHPDQVKVWFTAQRLHYGISWDYKDISEIWNQLKSNHEDNKEDEEFQDRNVKDEEVKNKNQKDADKESETNLLSSNSPTTGTSQEETHSADGAALGTQARVKTKSQLFMLRSIFLEFQYLDCEQYSLLSRLVGMSRHHLVQWFGDHRYAVKKSKPCWMTEEQYNKVLANIKYQQYKNLLSRGRPKTVAPL</sequence>
<feature type="domain" description="Homeobox" evidence="8">
    <location>
        <begin position="194"/>
        <end position="244"/>
    </location>
</feature>
<dbReference type="Pfam" id="PF00046">
    <property type="entry name" value="Homeodomain"/>
    <property type="match status" value="1"/>
</dbReference>
<keyword evidence="2 5" id="KW-0238">DNA-binding</keyword>
<comment type="caution">
    <text evidence="9">The sequence shown here is derived from an EMBL/GenBank/DDBJ whole genome shotgun (WGS) entry which is preliminary data.</text>
</comment>
<dbReference type="SUPFAM" id="SSF46689">
    <property type="entry name" value="Homeodomain-like"/>
    <property type="match status" value="2"/>
</dbReference>
<evidence type="ECO:0000256" key="5">
    <source>
        <dbReference type="PROSITE-ProRule" id="PRU00108"/>
    </source>
</evidence>
<accession>A0ABV0MLS8</accession>
<keyword evidence="10" id="KW-1185">Reference proteome</keyword>
<dbReference type="PANTHER" id="PTHR15467:SF10">
    <property type="entry name" value="HOMEOBOX AND LEUCINE ZIPPER ENCODING B-RELATED"/>
    <property type="match status" value="1"/>
</dbReference>
<evidence type="ECO:0000313" key="10">
    <source>
        <dbReference type="Proteomes" id="UP001476798"/>
    </source>
</evidence>
<comment type="subcellular location">
    <subcellularLocation>
        <location evidence="1 5 6">Nucleus</location>
    </subcellularLocation>
</comment>
<evidence type="ECO:0000256" key="1">
    <source>
        <dbReference type="ARBA" id="ARBA00004123"/>
    </source>
</evidence>
<dbReference type="SMART" id="SM00389">
    <property type="entry name" value="HOX"/>
    <property type="match status" value="2"/>
</dbReference>
<dbReference type="InterPro" id="IPR001356">
    <property type="entry name" value="HD"/>
</dbReference>
<dbReference type="PANTHER" id="PTHR15467">
    <property type="entry name" value="ZINC-FINGERS AND HOMEOBOXES RELATED"/>
    <property type="match status" value="1"/>
</dbReference>
<feature type="region of interest" description="Disordered" evidence="7">
    <location>
        <begin position="1"/>
        <end position="26"/>
    </location>
</feature>
<feature type="compositionally biased region" description="Polar residues" evidence="7">
    <location>
        <begin position="161"/>
        <end position="175"/>
    </location>
</feature>